<protein>
    <submittedName>
        <fullName evidence="2">Uncharacterized protein</fullName>
    </submittedName>
</protein>
<keyword evidence="1" id="KW-0812">Transmembrane</keyword>
<evidence type="ECO:0000313" key="2">
    <source>
        <dbReference type="EMBL" id="ERT13161.1"/>
    </source>
</evidence>
<dbReference type="AlphaFoldDB" id="U7R3A2"/>
<reference evidence="2 3" key="1">
    <citation type="submission" date="2013-10" db="EMBL/GenBank/DDBJ databases">
        <title>Whole Genome Shotgun Sequence of Photorhabdus temperata J3.</title>
        <authorList>
            <person name="Park G.-S."/>
            <person name="Hong S.-J."/>
            <person name="Shin J.-H."/>
        </authorList>
    </citation>
    <scope>NUCLEOTIDE SEQUENCE [LARGE SCALE GENOMIC DNA]</scope>
    <source>
        <strain evidence="2 3">J3</strain>
    </source>
</reference>
<accession>U7R3A2</accession>
<keyword evidence="3" id="KW-1185">Reference proteome</keyword>
<organism evidence="2 3">
    <name type="scientific">Photorhabdus temperata J3</name>
    <dbReference type="NCBI Taxonomy" id="1389415"/>
    <lineage>
        <taxon>Bacteria</taxon>
        <taxon>Pseudomonadati</taxon>
        <taxon>Pseudomonadota</taxon>
        <taxon>Gammaproteobacteria</taxon>
        <taxon>Enterobacterales</taxon>
        <taxon>Morganellaceae</taxon>
        <taxon>Photorhabdus</taxon>
    </lineage>
</organism>
<comment type="caution">
    <text evidence="2">The sequence shown here is derived from an EMBL/GenBank/DDBJ whole genome shotgun (WGS) entry which is preliminary data.</text>
</comment>
<keyword evidence="1" id="KW-0472">Membrane</keyword>
<dbReference type="Proteomes" id="UP000017133">
    <property type="component" value="Unassembled WGS sequence"/>
</dbReference>
<feature type="transmembrane region" description="Helical" evidence="1">
    <location>
        <begin position="21"/>
        <end position="39"/>
    </location>
</feature>
<gene>
    <name evidence="2" type="ORF">O185_10205</name>
</gene>
<evidence type="ECO:0000313" key="3">
    <source>
        <dbReference type="Proteomes" id="UP000017133"/>
    </source>
</evidence>
<dbReference type="EMBL" id="AXDT01000087">
    <property type="protein sequence ID" value="ERT13161.1"/>
    <property type="molecule type" value="Genomic_DNA"/>
</dbReference>
<dbReference type="PATRIC" id="fig|1389415.4.peg.2043"/>
<evidence type="ECO:0000256" key="1">
    <source>
        <dbReference type="SAM" id="Phobius"/>
    </source>
</evidence>
<keyword evidence="1" id="KW-1133">Transmembrane helix</keyword>
<sequence length="49" mass="5778">MIFEREDRIHLLEKLDMSDGMTLYSHFNIAGYSIIINFFNNLVEVVSLK</sequence>
<proteinExistence type="predicted"/>
<name>U7R3A2_PHOTE</name>